<evidence type="ECO:0000313" key="3">
    <source>
        <dbReference type="Proteomes" id="UP000027138"/>
    </source>
</evidence>
<evidence type="ECO:0000313" key="2">
    <source>
        <dbReference type="EMBL" id="KDP23175.1"/>
    </source>
</evidence>
<reference evidence="2 3" key="1">
    <citation type="journal article" date="2014" name="PLoS ONE">
        <title>Global Analysis of Gene Expression Profiles in Physic Nut (Jatropha curcas L.) Seedlings Exposed to Salt Stress.</title>
        <authorList>
            <person name="Zhang L."/>
            <person name="Zhang C."/>
            <person name="Wu P."/>
            <person name="Chen Y."/>
            <person name="Li M."/>
            <person name="Jiang H."/>
            <person name="Wu G."/>
        </authorList>
    </citation>
    <scope>NUCLEOTIDE SEQUENCE [LARGE SCALE GENOMIC DNA]</scope>
    <source>
        <strain evidence="3">cv. GZQX0401</strain>
        <tissue evidence="2">Young leaves</tissue>
    </source>
</reference>
<organism evidence="2 3">
    <name type="scientific">Jatropha curcas</name>
    <name type="common">Barbados nut</name>
    <dbReference type="NCBI Taxonomy" id="180498"/>
    <lineage>
        <taxon>Eukaryota</taxon>
        <taxon>Viridiplantae</taxon>
        <taxon>Streptophyta</taxon>
        <taxon>Embryophyta</taxon>
        <taxon>Tracheophyta</taxon>
        <taxon>Spermatophyta</taxon>
        <taxon>Magnoliopsida</taxon>
        <taxon>eudicotyledons</taxon>
        <taxon>Gunneridae</taxon>
        <taxon>Pentapetalae</taxon>
        <taxon>rosids</taxon>
        <taxon>fabids</taxon>
        <taxon>Malpighiales</taxon>
        <taxon>Euphorbiaceae</taxon>
        <taxon>Crotonoideae</taxon>
        <taxon>Jatropheae</taxon>
        <taxon>Jatropha</taxon>
    </lineage>
</organism>
<keyword evidence="1" id="KW-0812">Transmembrane</keyword>
<keyword evidence="3" id="KW-1185">Reference proteome</keyword>
<name>A0A067JT60_JATCU</name>
<keyword evidence="1" id="KW-0472">Membrane</keyword>
<keyword evidence="1" id="KW-1133">Transmembrane helix</keyword>
<sequence>MVPQLDIDLALLILPFFCFTAYEIPSYNFGTNVVPLRPLVDFALGMDSASPFWPSLVCFCLLSQYLLLSGINGYGSLRLMPIVEQMARQCTHFSFILAETFTWLGEHARDSSSVMRSPLLL</sequence>
<feature type="transmembrane region" description="Helical" evidence="1">
    <location>
        <begin position="7"/>
        <end position="24"/>
    </location>
</feature>
<accession>A0A067JT60</accession>
<proteinExistence type="predicted"/>
<protein>
    <submittedName>
        <fullName evidence="2">Uncharacterized protein</fullName>
    </submittedName>
</protein>
<feature type="transmembrane region" description="Helical" evidence="1">
    <location>
        <begin position="52"/>
        <end position="71"/>
    </location>
</feature>
<evidence type="ECO:0000256" key="1">
    <source>
        <dbReference type="SAM" id="Phobius"/>
    </source>
</evidence>
<dbReference type="AlphaFoldDB" id="A0A067JT60"/>
<dbReference type="EMBL" id="KK915233">
    <property type="protein sequence ID" value="KDP23175.1"/>
    <property type="molecule type" value="Genomic_DNA"/>
</dbReference>
<dbReference type="Proteomes" id="UP000027138">
    <property type="component" value="Unassembled WGS sequence"/>
</dbReference>
<gene>
    <name evidence="2" type="ORF">JCGZ_00086</name>
</gene>